<dbReference type="InterPro" id="IPR017853">
    <property type="entry name" value="GH"/>
</dbReference>
<protein>
    <recommendedName>
        <fullName evidence="3">Lipopolysaccharide kinase (Kdo/WaaP) family protein</fullName>
    </recommendedName>
</protein>
<sequence>MSSHPDEPTGKLASKRGNAGALLRAFGSSLRLLNLPSTPQASATVDDDFFGINIAPGEDPADDSHLLALIGELGLTQVRMDLSYDALDGPGERLLRAALAQGLSVLLNLFPLPEQAARLNEAESMEHWRDFLETVFERYGKALAVFEIGATPNRARWSGFDYRTLPVAWHVAQEAADRFSVTLAGPNVSDFEPLYNSAFLEKIAAQGRPPAVHTDNLFVERVIEPEAYDHRVAGALATPLLKLNLIKKARLLAALGALHGSPRLWCTYTGWTVKRLARRSPRPEQKQSDYLVRYLLLAAASGALERVYWGPLVCGRDGIIDDGLRDYPEIDQVSWYRQLRAGAASWRKRPAFAALAYTRLQVASSELRCLTHDEDGLSVFQVSSARGQHLVLWCRDNQTRAVAEVLPGLETQSLGWFDQNGHEIDAPVVISEHPVWLELATNAQPTIGKLSQVLGQQLHTERGVSLPSTTPEWRGAVMLSPESDSGQAQQRLASLLPQTLLKQPERAVLRDTRNRIWNIDDSSGVAPALSVKLNRVAGIKRLTYLLKPSKGRRHWDNAVTMVQRGINTPMPRAYFERHHQPGVKDSWYVCEFIPDAFSAREVYAAFREGETSYRGLDKSGWYTLLAGFVCRMHNAQIAHKDLSAGNLLLRQDDAGNIEPMLIDIGRAWVWRGPGSKLTTRQRLADLMRIAYKLNWLDREHFAEAYTLAWKQPLPNWWRIPFHYYDNKQRFKKAIKGKRKKARKVQS</sequence>
<evidence type="ECO:0000313" key="2">
    <source>
        <dbReference type="Proteomes" id="UP000644693"/>
    </source>
</evidence>
<evidence type="ECO:0000313" key="1">
    <source>
        <dbReference type="EMBL" id="GHD28280.1"/>
    </source>
</evidence>
<proteinExistence type="predicted"/>
<dbReference type="Pfam" id="PF06293">
    <property type="entry name" value="Kdo"/>
    <property type="match status" value="1"/>
</dbReference>
<name>A0A919CIM7_9GAMM</name>
<dbReference type="Gene3D" id="3.20.20.80">
    <property type="entry name" value="Glycosidases"/>
    <property type="match status" value="1"/>
</dbReference>
<keyword evidence="2" id="KW-1185">Reference proteome</keyword>
<dbReference type="RefSeq" id="WP_189475256.1">
    <property type="nucleotide sequence ID" value="NZ_BMYM01000001.1"/>
</dbReference>
<dbReference type="AlphaFoldDB" id="A0A919CIM7"/>
<reference evidence="1" key="1">
    <citation type="journal article" date="2014" name="Int. J. Syst. Evol. Microbiol.">
        <title>Complete genome sequence of Corynebacterium casei LMG S-19264T (=DSM 44701T), isolated from a smear-ripened cheese.</title>
        <authorList>
            <consortium name="US DOE Joint Genome Institute (JGI-PGF)"/>
            <person name="Walter F."/>
            <person name="Albersmeier A."/>
            <person name="Kalinowski J."/>
            <person name="Ruckert C."/>
        </authorList>
    </citation>
    <scope>NUCLEOTIDE SEQUENCE</scope>
    <source>
        <strain evidence="1">KCTC 23430</strain>
    </source>
</reference>
<dbReference type="SUPFAM" id="SSF51445">
    <property type="entry name" value="(Trans)glycosidases"/>
    <property type="match status" value="1"/>
</dbReference>
<evidence type="ECO:0008006" key="3">
    <source>
        <dbReference type="Google" id="ProtNLM"/>
    </source>
</evidence>
<dbReference type="EMBL" id="BMYM01000001">
    <property type="protein sequence ID" value="GHD28280.1"/>
    <property type="molecule type" value="Genomic_DNA"/>
</dbReference>
<organism evidence="1 2">
    <name type="scientific">Parahalioglobus pacificus</name>
    <dbReference type="NCBI Taxonomy" id="930806"/>
    <lineage>
        <taxon>Bacteria</taxon>
        <taxon>Pseudomonadati</taxon>
        <taxon>Pseudomonadota</taxon>
        <taxon>Gammaproteobacteria</taxon>
        <taxon>Cellvibrionales</taxon>
        <taxon>Halieaceae</taxon>
        <taxon>Parahalioglobus</taxon>
    </lineage>
</organism>
<dbReference type="SUPFAM" id="SSF56112">
    <property type="entry name" value="Protein kinase-like (PK-like)"/>
    <property type="match status" value="1"/>
</dbReference>
<reference evidence="1" key="2">
    <citation type="submission" date="2020-09" db="EMBL/GenBank/DDBJ databases">
        <authorList>
            <person name="Sun Q."/>
            <person name="Kim S."/>
        </authorList>
    </citation>
    <scope>NUCLEOTIDE SEQUENCE</scope>
    <source>
        <strain evidence="1">KCTC 23430</strain>
    </source>
</reference>
<gene>
    <name evidence="1" type="ORF">GCM10007053_07500</name>
</gene>
<dbReference type="Proteomes" id="UP000644693">
    <property type="component" value="Unassembled WGS sequence"/>
</dbReference>
<dbReference type="InterPro" id="IPR011009">
    <property type="entry name" value="Kinase-like_dom_sf"/>
</dbReference>
<accession>A0A919CIM7</accession>
<comment type="caution">
    <text evidence="1">The sequence shown here is derived from an EMBL/GenBank/DDBJ whole genome shotgun (WGS) entry which is preliminary data.</text>
</comment>